<reference evidence="1 2" key="1">
    <citation type="journal article" date="2016" name="Genome Biol. Evol.">
        <title>Divergent and convergent evolution of fungal pathogenicity.</title>
        <authorList>
            <person name="Shang Y."/>
            <person name="Xiao G."/>
            <person name="Zheng P."/>
            <person name="Cen K."/>
            <person name="Zhan S."/>
            <person name="Wang C."/>
        </authorList>
    </citation>
    <scope>NUCLEOTIDE SEQUENCE [LARGE SCALE GENOMIC DNA]</scope>
    <source>
        <strain evidence="1 2">RCEF 1005</strain>
    </source>
</reference>
<keyword evidence="2" id="KW-1185">Reference proteome</keyword>
<dbReference type="Proteomes" id="UP000076881">
    <property type="component" value="Unassembled WGS sequence"/>
</dbReference>
<evidence type="ECO:0000313" key="2">
    <source>
        <dbReference type="Proteomes" id="UP000076881"/>
    </source>
</evidence>
<comment type="caution">
    <text evidence="1">The sequence shown here is derived from an EMBL/GenBank/DDBJ whole genome shotgun (WGS) entry which is preliminary data.</text>
</comment>
<protein>
    <submittedName>
        <fullName evidence="1">Uncharacterized protein</fullName>
    </submittedName>
</protein>
<organism evidence="1 2">
    <name type="scientific">Akanthomyces lecanii RCEF 1005</name>
    <dbReference type="NCBI Taxonomy" id="1081108"/>
    <lineage>
        <taxon>Eukaryota</taxon>
        <taxon>Fungi</taxon>
        <taxon>Dikarya</taxon>
        <taxon>Ascomycota</taxon>
        <taxon>Pezizomycotina</taxon>
        <taxon>Sordariomycetes</taxon>
        <taxon>Hypocreomycetidae</taxon>
        <taxon>Hypocreales</taxon>
        <taxon>Cordycipitaceae</taxon>
        <taxon>Akanthomyces</taxon>
        <taxon>Cordyceps confragosa</taxon>
    </lineage>
</organism>
<proteinExistence type="predicted"/>
<evidence type="ECO:0000313" key="1">
    <source>
        <dbReference type="EMBL" id="OAA80285.1"/>
    </source>
</evidence>
<accession>A0A168JD27</accession>
<gene>
    <name evidence="1" type="ORF">LEL_03771</name>
</gene>
<dbReference type="EMBL" id="AZHF01000002">
    <property type="protein sequence ID" value="OAA80285.1"/>
    <property type="molecule type" value="Genomic_DNA"/>
</dbReference>
<dbReference type="AlphaFoldDB" id="A0A168JD27"/>
<sequence length="252" mass="28824">MRECPRSDVDFVLDVERGRKMDLLVDFMSSTYVCDLEPPSGESLVCRMGDQKTILPCHEWQPAFVNMRPEKGGTLERCYQRYYQEQDCSWTCFWTTELPPGLFSDGLVDFVVDPSYATQISDLQYLRPDEDTITAMWPGGSRIELPDVTVVRAVLWTGSEMKSCWSLTGPRFVPPQSGQYGWTRWQTPEVVRYWSWDHPRSFPLFMTPSGGLGTPPQPDALDSGSVARLHANSETRRAGHRKCFRRCIPVPL</sequence>
<name>A0A168JD27_CORDF</name>